<dbReference type="GO" id="GO:0031119">
    <property type="term" value="P:tRNA pseudouridine synthesis"/>
    <property type="evidence" value="ECO:0007669"/>
    <property type="project" value="UniProtKB-UniRule"/>
</dbReference>
<feature type="active site" description="Nucleophile" evidence="4 5">
    <location>
        <position position="53"/>
    </location>
</feature>
<keyword evidence="2 4" id="KW-0819">tRNA processing</keyword>
<evidence type="ECO:0000256" key="5">
    <source>
        <dbReference type="PIRSR" id="PIRSR001430-1"/>
    </source>
</evidence>
<sequence>MERNIKITLEYDGTNYMGWQIQKHGKTIQGTVKEVIEKIVNHKINLVGASRTDAGVHAFGQVANFKTTKEMPIERLKRAINGLLPPDIKVVKTEEVSLSFHSRLDSRGKTYVYRIFNRDVPSPFEYKKAWFISHEIKEAELQKVLNHFIGTHDFTTFSKLSSDEKKNPIRTIDRIDVKRVNHTITITITGRSFLRHMIRVIVATAVESLKGKIDRDSIPELFKKRDRKFAPFLAPPEGLYLMKVYYNDYPF</sequence>
<dbReference type="InterPro" id="IPR020103">
    <property type="entry name" value="PsdUridine_synth_cat_dom_sf"/>
</dbReference>
<feature type="domain" description="Pseudouridine synthase I TruA alpha/beta" evidence="8">
    <location>
        <begin position="146"/>
        <end position="247"/>
    </location>
</feature>
<dbReference type="PIRSF" id="PIRSF001430">
    <property type="entry name" value="tRNA_psdUrid_synth"/>
    <property type="match status" value="1"/>
</dbReference>
<dbReference type="SMR" id="A0A238Y7H5"/>
<evidence type="ECO:0000256" key="6">
    <source>
        <dbReference type="PIRSR" id="PIRSR001430-2"/>
    </source>
</evidence>
<dbReference type="InterPro" id="IPR001406">
    <property type="entry name" value="PsdUridine_synth_TruA"/>
</dbReference>
<dbReference type="SUPFAM" id="SSF55120">
    <property type="entry name" value="Pseudouridine synthase"/>
    <property type="match status" value="1"/>
</dbReference>
<comment type="catalytic activity">
    <reaction evidence="4 7">
        <text>uridine(38/39/40) in tRNA = pseudouridine(38/39/40) in tRNA</text>
        <dbReference type="Rhea" id="RHEA:22376"/>
        <dbReference type="Rhea" id="RHEA-COMP:10085"/>
        <dbReference type="Rhea" id="RHEA-COMP:10087"/>
        <dbReference type="ChEBI" id="CHEBI:65314"/>
        <dbReference type="ChEBI" id="CHEBI:65315"/>
        <dbReference type="EC" id="5.4.99.12"/>
    </reaction>
</comment>
<dbReference type="CDD" id="cd02570">
    <property type="entry name" value="PseudoU_synth_EcTruA"/>
    <property type="match status" value="1"/>
</dbReference>
<proteinExistence type="inferred from homology"/>
<dbReference type="GO" id="GO:0160147">
    <property type="term" value="F:tRNA pseudouridine(38-40) synthase activity"/>
    <property type="evidence" value="ECO:0007669"/>
    <property type="project" value="UniProtKB-EC"/>
</dbReference>
<organism evidence="9 10">
    <name type="scientific">Desulfurobacterium atlanticum</name>
    <dbReference type="NCBI Taxonomy" id="240169"/>
    <lineage>
        <taxon>Bacteria</taxon>
        <taxon>Pseudomonadati</taxon>
        <taxon>Aquificota</taxon>
        <taxon>Aquificia</taxon>
        <taxon>Desulfurobacteriales</taxon>
        <taxon>Desulfurobacteriaceae</taxon>
        <taxon>Desulfurobacterium</taxon>
    </lineage>
</organism>
<dbReference type="OrthoDB" id="9811823at2"/>
<evidence type="ECO:0000256" key="1">
    <source>
        <dbReference type="ARBA" id="ARBA00009375"/>
    </source>
</evidence>
<comment type="subunit">
    <text evidence="4">Homodimer.</text>
</comment>
<evidence type="ECO:0000256" key="4">
    <source>
        <dbReference type="HAMAP-Rule" id="MF_00171"/>
    </source>
</evidence>
<evidence type="ECO:0000259" key="8">
    <source>
        <dbReference type="Pfam" id="PF01416"/>
    </source>
</evidence>
<gene>
    <name evidence="4" type="primary">truA</name>
    <name evidence="9" type="ORF">SAMN06265340_102183</name>
</gene>
<dbReference type="Proteomes" id="UP000198405">
    <property type="component" value="Unassembled WGS sequence"/>
</dbReference>
<evidence type="ECO:0000256" key="7">
    <source>
        <dbReference type="RuleBase" id="RU003792"/>
    </source>
</evidence>
<dbReference type="Pfam" id="PF01416">
    <property type="entry name" value="PseudoU_synth_1"/>
    <property type="match status" value="2"/>
</dbReference>
<evidence type="ECO:0000313" key="9">
    <source>
        <dbReference type="EMBL" id="SNR67047.1"/>
    </source>
</evidence>
<dbReference type="NCBIfam" id="TIGR00071">
    <property type="entry name" value="hisT_truA"/>
    <property type="match status" value="1"/>
</dbReference>
<dbReference type="EC" id="5.4.99.12" evidence="4"/>
<dbReference type="EMBL" id="FZOB01000002">
    <property type="protein sequence ID" value="SNR67047.1"/>
    <property type="molecule type" value="Genomic_DNA"/>
</dbReference>
<name>A0A238Y7H5_9BACT</name>
<keyword evidence="3 4" id="KW-0413">Isomerase</keyword>
<dbReference type="AlphaFoldDB" id="A0A238Y7H5"/>
<comment type="function">
    <text evidence="4">Formation of pseudouridine at positions 38, 39 and 40 in the anticodon stem and loop of transfer RNAs.</text>
</comment>
<evidence type="ECO:0000256" key="2">
    <source>
        <dbReference type="ARBA" id="ARBA00022694"/>
    </source>
</evidence>
<dbReference type="FunFam" id="3.30.70.580:FF:000001">
    <property type="entry name" value="tRNA pseudouridine synthase A"/>
    <property type="match status" value="1"/>
</dbReference>
<dbReference type="Gene3D" id="3.30.70.660">
    <property type="entry name" value="Pseudouridine synthase I, catalytic domain, C-terminal subdomain"/>
    <property type="match status" value="1"/>
</dbReference>
<evidence type="ECO:0000256" key="3">
    <source>
        <dbReference type="ARBA" id="ARBA00023235"/>
    </source>
</evidence>
<keyword evidence="10" id="KW-1185">Reference proteome</keyword>
<dbReference type="InterPro" id="IPR020095">
    <property type="entry name" value="PsdUridine_synth_TruA_C"/>
</dbReference>
<feature type="domain" description="Pseudouridine synthase I TruA alpha/beta" evidence="8">
    <location>
        <begin position="10"/>
        <end position="103"/>
    </location>
</feature>
<evidence type="ECO:0000313" key="10">
    <source>
        <dbReference type="Proteomes" id="UP000198405"/>
    </source>
</evidence>
<comment type="caution">
    <text evidence="4">Lacks conserved residue(s) required for the propagation of feature annotation.</text>
</comment>
<dbReference type="RefSeq" id="WP_089322525.1">
    <property type="nucleotide sequence ID" value="NZ_FZOB01000002.1"/>
</dbReference>
<dbReference type="HAMAP" id="MF_00171">
    <property type="entry name" value="TruA"/>
    <property type="match status" value="1"/>
</dbReference>
<feature type="binding site" evidence="4 6">
    <location>
        <position position="111"/>
    </location>
    <ligand>
        <name>substrate</name>
    </ligand>
</feature>
<dbReference type="PANTHER" id="PTHR11142:SF0">
    <property type="entry name" value="TRNA PSEUDOURIDINE SYNTHASE-LIKE 1"/>
    <property type="match status" value="1"/>
</dbReference>
<dbReference type="InterPro" id="IPR020094">
    <property type="entry name" value="TruA/RsuA/RluB/E/F_N"/>
</dbReference>
<dbReference type="GO" id="GO:0003723">
    <property type="term" value="F:RNA binding"/>
    <property type="evidence" value="ECO:0007669"/>
    <property type="project" value="InterPro"/>
</dbReference>
<dbReference type="Gene3D" id="3.30.70.580">
    <property type="entry name" value="Pseudouridine synthase I, catalytic domain, N-terminal subdomain"/>
    <property type="match status" value="1"/>
</dbReference>
<accession>A0A238Y7H5</accession>
<reference evidence="10" key="1">
    <citation type="submission" date="2017-06" db="EMBL/GenBank/DDBJ databases">
        <authorList>
            <person name="Varghese N."/>
            <person name="Submissions S."/>
        </authorList>
    </citation>
    <scope>NUCLEOTIDE SEQUENCE [LARGE SCALE GENOMIC DNA]</scope>
    <source>
        <strain evidence="10">DSM 15668</strain>
    </source>
</reference>
<comment type="similarity">
    <text evidence="1 4 7">Belongs to the tRNA pseudouridine synthase TruA family.</text>
</comment>
<dbReference type="PANTHER" id="PTHR11142">
    <property type="entry name" value="PSEUDOURIDYLATE SYNTHASE"/>
    <property type="match status" value="1"/>
</dbReference>
<dbReference type="InterPro" id="IPR020097">
    <property type="entry name" value="PsdUridine_synth_TruA_a/b_dom"/>
</dbReference>
<protein>
    <recommendedName>
        <fullName evidence="4">tRNA pseudouridine synthase A</fullName>
        <ecNumber evidence="4">5.4.99.12</ecNumber>
    </recommendedName>
    <alternativeName>
        <fullName evidence="4">tRNA pseudouridine(38-40) synthase</fullName>
    </alternativeName>
    <alternativeName>
        <fullName evidence="4">tRNA pseudouridylate synthase I</fullName>
    </alternativeName>
    <alternativeName>
        <fullName evidence="4">tRNA-uridine isomerase I</fullName>
    </alternativeName>
</protein>